<keyword evidence="3" id="KW-1185">Reference proteome</keyword>
<reference evidence="2" key="1">
    <citation type="submission" date="2022-06" db="EMBL/GenBank/DDBJ databases">
        <title>Genome Sequence of Candolleomyces eurysporus.</title>
        <authorList>
            <person name="Buettner E."/>
        </authorList>
    </citation>
    <scope>NUCLEOTIDE SEQUENCE</scope>
    <source>
        <strain evidence="2">VTCC 930004</strain>
    </source>
</reference>
<evidence type="ECO:0000256" key="1">
    <source>
        <dbReference type="SAM" id="MobiDB-lite"/>
    </source>
</evidence>
<evidence type="ECO:0000313" key="2">
    <source>
        <dbReference type="EMBL" id="KAJ2920745.1"/>
    </source>
</evidence>
<sequence>MASTQATAPASVPITGPFDVGEIGPNKRNAASNQGPSQRETITGADVEGLTKTRTGATALVPRPTATRSLNEANTWLAQAVGSMDIERPSDADANPAHSPAGGATMTQPAHAPLPANTWQAPAGQPVTIINASHQNTNILLAPNPPAIRQDQNVIAQANVPKAFLQDFIIRAILDNDDASAITPTEADGPTMLVWLMGDHRGMNDVFRRESITSKLNTIGASDPVIRRLRNTHIGNNALGRTLGSHPTRFVVSGIPADIHANLTASVLSNTNAYTMVAVTLALDVKSFVTILVNAYGVRATGGNTAILTEAIKTAMRSSPDVGGLLDTYHDQARSLPEAQSGPYSGTHQLRAETESSTGHLPSETSPYQSPGSESHSTNASPPSRLVACATSTTTPHRSAHSRRSQDGSHPPTPQELQAQTEEGVDVVQAGEEGMGGDKEEGGEEPE</sequence>
<dbReference type="OrthoDB" id="10613578at2759"/>
<dbReference type="EMBL" id="JANBPK010001778">
    <property type="protein sequence ID" value="KAJ2920745.1"/>
    <property type="molecule type" value="Genomic_DNA"/>
</dbReference>
<proteinExistence type="predicted"/>
<feature type="region of interest" description="Disordered" evidence="1">
    <location>
        <begin position="336"/>
        <end position="447"/>
    </location>
</feature>
<feature type="region of interest" description="Disordered" evidence="1">
    <location>
        <begin position="1"/>
        <end position="72"/>
    </location>
</feature>
<dbReference type="Proteomes" id="UP001140091">
    <property type="component" value="Unassembled WGS sequence"/>
</dbReference>
<feature type="compositionally biased region" description="Polar residues" evidence="1">
    <location>
        <begin position="29"/>
        <end position="41"/>
    </location>
</feature>
<evidence type="ECO:0000313" key="3">
    <source>
        <dbReference type="Proteomes" id="UP001140091"/>
    </source>
</evidence>
<organism evidence="2 3">
    <name type="scientific">Candolleomyces eurysporus</name>
    <dbReference type="NCBI Taxonomy" id="2828524"/>
    <lineage>
        <taxon>Eukaryota</taxon>
        <taxon>Fungi</taxon>
        <taxon>Dikarya</taxon>
        <taxon>Basidiomycota</taxon>
        <taxon>Agaricomycotina</taxon>
        <taxon>Agaricomycetes</taxon>
        <taxon>Agaricomycetidae</taxon>
        <taxon>Agaricales</taxon>
        <taxon>Agaricineae</taxon>
        <taxon>Psathyrellaceae</taxon>
        <taxon>Candolleomyces</taxon>
    </lineage>
</organism>
<feature type="non-terminal residue" evidence="2">
    <location>
        <position position="447"/>
    </location>
</feature>
<feature type="region of interest" description="Disordered" evidence="1">
    <location>
        <begin position="87"/>
        <end position="110"/>
    </location>
</feature>
<name>A0A9W8IQ65_9AGAR</name>
<accession>A0A9W8IQ65</accession>
<gene>
    <name evidence="2" type="ORF">H1R20_g16349</name>
</gene>
<feature type="compositionally biased region" description="Polar residues" evidence="1">
    <location>
        <begin position="355"/>
        <end position="382"/>
    </location>
</feature>
<comment type="caution">
    <text evidence="2">The sequence shown here is derived from an EMBL/GenBank/DDBJ whole genome shotgun (WGS) entry which is preliminary data.</text>
</comment>
<protein>
    <submittedName>
        <fullName evidence="2">Uncharacterized protein</fullName>
    </submittedName>
</protein>
<dbReference type="AlphaFoldDB" id="A0A9W8IQ65"/>